<evidence type="ECO:0000256" key="3">
    <source>
        <dbReference type="ARBA" id="ARBA00022692"/>
    </source>
</evidence>
<accession>A0A9P4J3X6</accession>
<dbReference type="EMBL" id="ML996087">
    <property type="protein sequence ID" value="KAF2151924.1"/>
    <property type="molecule type" value="Genomic_DNA"/>
</dbReference>
<proteinExistence type="inferred from homology"/>
<protein>
    <submittedName>
        <fullName evidence="7">DUF125-domain-containing protein</fullName>
    </submittedName>
</protein>
<evidence type="ECO:0000256" key="1">
    <source>
        <dbReference type="ARBA" id="ARBA00004127"/>
    </source>
</evidence>
<organism evidence="7 8">
    <name type="scientific">Myriangium duriaei CBS 260.36</name>
    <dbReference type="NCBI Taxonomy" id="1168546"/>
    <lineage>
        <taxon>Eukaryota</taxon>
        <taxon>Fungi</taxon>
        <taxon>Dikarya</taxon>
        <taxon>Ascomycota</taxon>
        <taxon>Pezizomycotina</taxon>
        <taxon>Dothideomycetes</taxon>
        <taxon>Dothideomycetidae</taxon>
        <taxon>Myriangiales</taxon>
        <taxon>Myriangiaceae</taxon>
        <taxon>Myriangium</taxon>
    </lineage>
</organism>
<sequence>MGSPSLFTALYHAFVNFPRIISDATIGLSDGLTVPFALTAGLSALGDTKVVIYGGMAELFAGAISMGVGGYLGARSECQAHDAALSDTQRTVRDKPSDANWQIRSALAQYGLSEATMTNVVAELSEAPEAMQKFIMRFHHEQTDSAGSSIRAYVSGLTIALGYFLGGLLPLLPYLFIESVQMAFWFSCGVMINVLFIFGCVKTWMIDDELAMKCIWHGLQMVVLGGLAACAAMACVSVIGKT</sequence>
<evidence type="ECO:0000256" key="4">
    <source>
        <dbReference type="ARBA" id="ARBA00022989"/>
    </source>
</evidence>
<name>A0A9P4J3X6_9PEZI</name>
<keyword evidence="5 6" id="KW-0472">Membrane</keyword>
<reference evidence="7" key="1">
    <citation type="journal article" date="2020" name="Stud. Mycol.">
        <title>101 Dothideomycetes genomes: a test case for predicting lifestyles and emergence of pathogens.</title>
        <authorList>
            <person name="Haridas S."/>
            <person name="Albert R."/>
            <person name="Binder M."/>
            <person name="Bloem J."/>
            <person name="Labutti K."/>
            <person name="Salamov A."/>
            <person name="Andreopoulos B."/>
            <person name="Baker S."/>
            <person name="Barry K."/>
            <person name="Bills G."/>
            <person name="Bluhm B."/>
            <person name="Cannon C."/>
            <person name="Castanera R."/>
            <person name="Culley D."/>
            <person name="Daum C."/>
            <person name="Ezra D."/>
            <person name="Gonzalez J."/>
            <person name="Henrissat B."/>
            <person name="Kuo A."/>
            <person name="Liang C."/>
            <person name="Lipzen A."/>
            <person name="Lutzoni F."/>
            <person name="Magnuson J."/>
            <person name="Mondo S."/>
            <person name="Nolan M."/>
            <person name="Ohm R."/>
            <person name="Pangilinan J."/>
            <person name="Park H.-J."/>
            <person name="Ramirez L."/>
            <person name="Alfaro M."/>
            <person name="Sun H."/>
            <person name="Tritt A."/>
            <person name="Yoshinaga Y."/>
            <person name="Zwiers L.-H."/>
            <person name="Turgeon B."/>
            <person name="Goodwin S."/>
            <person name="Spatafora J."/>
            <person name="Crous P."/>
            <person name="Grigoriev I."/>
        </authorList>
    </citation>
    <scope>NUCLEOTIDE SEQUENCE</scope>
    <source>
        <strain evidence="7">CBS 260.36</strain>
    </source>
</reference>
<dbReference type="InterPro" id="IPR008217">
    <property type="entry name" value="Ccc1_fam"/>
</dbReference>
<evidence type="ECO:0000313" key="7">
    <source>
        <dbReference type="EMBL" id="KAF2151924.1"/>
    </source>
</evidence>
<comment type="caution">
    <text evidence="7">The sequence shown here is derived from an EMBL/GenBank/DDBJ whole genome shotgun (WGS) entry which is preliminary data.</text>
</comment>
<comment type="subcellular location">
    <subcellularLocation>
        <location evidence="1">Endomembrane system</location>
        <topology evidence="1">Multi-pass membrane protein</topology>
    </subcellularLocation>
</comment>
<dbReference type="OrthoDB" id="73465at2759"/>
<feature type="transmembrane region" description="Helical" evidence="6">
    <location>
        <begin position="152"/>
        <end position="176"/>
    </location>
</feature>
<evidence type="ECO:0000256" key="2">
    <source>
        <dbReference type="ARBA" id="ARBA00007049"/>
    </source>
</evidence>
<dbReference type="Proteomes" id="UP000799439">
    <property type="component" value="Unassembled WGS sequence"/>
</dbReference>
<dbReference type="GO" id="GO:0030026">
    <property type="term" value="P:intracellular manganese ion homeostasis"/>
    <property type="evidence" value="ECO:0007669"/>
    <property type="project" value="InterPro"/>
</dbReference>
<evidence type="ECO:0000313" key="8">
    <source>
        <dbReference type="Proteomes" id="UP000799439"/>
    </source>
</evidence>
<dbReference type="GO" id="GO:0012505">
    <property type="term" value="C:endomembrane system"/>
    <property type="evidence" value="ECO:0007669"/>
    <property type="project" value="UniProtKB-SubCell"/>
</dbReference>
<evidence type="ECO:0000256" key="6">
    <source>
        <dbReference type="SAM" id="Phobius"/>
    </source>
</evidence>
<feature type="transmembrane region" description="Helical" evidence="6">
    <location>
        <begin position="221"/>
        <end position="240"/>
    </location>
</feature>
<dbReference type="Pfam" id="PF01988">
    <property type="entry name" value="VIT1"/>
    <property type="match status" value="1"/>
</dbReference>
<evidence type="ECO:0000256" key="5">
    <source>
        <dbReference type="ARBA" id="ARBA00023136"/>
    </source>
</evidence>
<dbReference type="AlphaFoldDB" id="A0A9P4J3X6"/>
<comment type="similarity">
    <text evidence="2">Belongs to the CCC1 family.</text>
</comment>
<dbReference type="PANTHER" id="PTHR31851">
    <property type="entry name" value="FE(2+)/MN(2+) TRANSPORTER PCL1"/>
    <property type="match status" value="1"/>
</dbReference>
<dbReference type="GO" id="GO:0005384">
    <property type="term" value="F:manganese ion transmembrane transporter activity"/>
    <property type="evidence" value="ECO:0007669"/>
    <property type="project" value="InterPro"/>
</dbReference>
<keyword evidence="4 6" id="KW-1133">Transmembrane helix</keyword>
<keyword evidence="3 6" id="KW-0812">Transmembrane</keyword>
<keyword evidence="8" id="KW-1185">Reference proteome</keyword>
<feature type="transmembrane region" description="Helical" evidence="6">
    <location>
        <begin position="182"/>
        <end position="201"/>
    </location>
</feature>
<gene>
    <name evidence="7" type="ORF">K461DRAFT_286792</name>
</gene>